<protein>
    <recommendedName>
        <fullName evidence="2">Glucose/Sorbosone dehydrogenase domain-containing protein</fullName>
    </recommendedName>
</protein>
<dbReference type="PANTHER" id="PTHR19328">
    <property type="entry name" value="HEDGEHOG-INTERACTING PROTEIN"/>
    <property type="match status" value="1"/>
</dbReference>
<sequence>MSKLKCLLSIMGCILLTGSACAQQPTIPLSDSNQAYEYRLVTKGIDIPWGMAWLDEKSILVSDRKGELRIIRNGELLSEKIIGLPELRAQGQGGLLDVAVDPNYALNSLIYFSYSSIEGEGEGGHTSVMRAKLKDFKLTEQTVIFAGGLNSTKGQHYGSRLTFDKQGYLYISNGDRGNRDVNPQSLERYAGKIHRIYSDGSIPEDNPFVAQKDALASIYSYGHRNPQGMAMHPVTGDIWTHEHGPKGGDEVNIIQQGANYGWPVISYGVNYSGTSFTELTEKEGMQQPAWYWVPSIAPSGMTFVTSDIYPDWKGKIIVGSLKFAYLVALELDGNKVLSQEVLFPGIGRVRNVKQGADGYLYVATDGSGIFKIVPVSAI</sequence>
<dbReference type="SUPFAM" id="SSF50952">
    <property type="entry name" value="Soluble quinoprotein glucose dehydrogenase"/>
    <property type="match status" value="1"/>
</dbReference>
<accession>K6YYS5</accession>
<feature type="domain" description="Glucose/Sorbosone dehydrogenase" evidence="2">
    <location>
        <begin position="46"/>
        <end position="367"/>
    </location>
</feature>
<dbReference type="PROSITE" id="PS51257">
    <property type="entry name" value="PROKAR_LIPOPROTEIN"/>
    <property type="match status" value="1"/>
</dbReference>
<dbReference type="eggNOG" id="COG2133">
    <property type="taxonomic scope" value="Bacteria"/>
</dbReference>
<comment type="caution">
    <text evidence="3">The sequence shown here is derived from an EMBL/GenBank/DDBJ whole genome shotgun (WGS) entry which is preliminary data.</text>
</comment>
<dbReference type="PANTHER" id="PTHR19328:SF75">
    <property type="entry name" value="ALDOSE SUGAR DEHYDROGENASE YLII"/>
    <property type="match status" value="1"/>
</dbReference>
<keyword evidence="4" id="KW-1185">Reference proteome</keyword>
<reference evidence="3 4" key="1">
    <citation type="journal article" date="2017" name="Antonie Van Leeuwenhoek">
        <title>Rhizobium rhizosphaerae sp. nov., a novel species isolated from rice rhizosphere.</title>
        <authorList>
            <person name="Zhao J.J."/>
            <person name="Zhang J."/>
            <person name="Zhang R.J."/>
            <person name="Zhang C.W."/>
            <person name="Yin H.Q."/>
            <person name="Zhang X.X."/>
        </authorList>
    </citation>
    <scope>NUCLEOTIDE SEQUENCE [LARGE SCALE GENOMIC DNA]</scope>
    <source>
        <strain evidence="3 4">BSs20135</strain>
    </source>
</reference>
<gene>
    <name evidence="3" type="ORF">GARC_4968</name>
</gene>
<dbReference type="RefSeq" id="WP_007625359.1">
    <property type="nucleotide sequence ID" value="NZ_BAEO01000065.1"/>
</dbReference>
<dbReference type="Pfam" id="PF07995">
    <property type="entry name" value="GSDH"/>
    <property type="match status" value="1"/>
</dbReference>
<name>K6YYS5_9ALTE</name>
<evidence type="ECO:0000256" key="1">
    <source>
        <dbReference type="SAM" id="SignalP"/>
    </source>
</evidence>
<evidence type="ECO:0000313" key="3">
    <source>
        <dbReference type="EMBL" id="GAC21903.1"/>
    </source>
</evidence>
<dbReference type="Gene3D" id="2.120.10.30">
    <property type="entry name" value="TolB, C-terminal domain"/>
    <property type="match status" value="1"/>
</dbReference>
<dbReference type="Proteomes" id="UP000006327">
    <property type="component" value="Unassembled WGS sequence"/>
</dbReference>
<evidence type="ECO:0000259" key="2">
    <source>
        <dbReference type="Pfam" id="PF07995"/>
    </source>
</evidence>
<dbReference type="InterPro" id="IPR011041">
    <property type="entry name" value="Quinoprot_gluc/sorb_DH_b-prop"/>
</dbReference>
<dbReference type="EMBL" id="BAEO01000065">
    <property type="protein sequence ID" value="GAC21903.1"/>
    <property type="molecule type" value="Genomic_DNA"/>
</dbReference>
<keyword evidence="1" id="KW-0732">Signal</keyword>
<feature type="chain" id="PRO_5003897854" description="Glucose/Sorbosone dehydrogenase domain-containing protein" evidence="1">
    <location>
        <begin position="23"/>
        <end position="378"/>
    </location>
</feature>
<evidence type="ECO:0000313" key="4">
    <source>
        <dbReference type="Proteomes" id="UP000006327"/>
    </source>
</evidence>
<dbReference type="STRING" id="493475.GARC_4968"/>
<dbReference type="OrthoDB" id="9770043at2"/>
<dbReference type="AlphaFoldDB" id="K6YYS5"/>
<organism evidence="3 4">
    <name type="scientific">Paraglaciecola arctica BSs20135</name>
    <dbReference type="NCBI Taxonomy" id="493475"/>
    <lineage>
        <taxon>Bacteria</taxon>
        <taxon>Pseudomonadati</taxon>
        <taxon>Pseudomonadota</taxon>
        <taxon>Gammaproteobacteria</taxon>
        <taxon>Alteromonadales</taxon>
        <taxon>Alteromonadaceae</taxon>
        <taxon>Paraglaciecola</taxon>
    </lineage>
</organism>
<proteinExistence type="predicted"/>
<feature type="signal peptide" evidence="1">
    <location>
        <begin position="1"/>
        <end position="22"/>
    </location>
</feature>
<dbReference type="InterPro" id="IPR011042">
    <property type="entry name" value="6-blade_b-propeller_TolB-like"/>
</dbReference>
<dbReference type="InterPro" id="IPR012938">
    <property type="entry name" value="Glc/Sorbosone_DH"/>
</dbReference>